<dbReference type="EMBL" id="CP114976">
    <property type="protein sequence ID" value="WBE25108.1"/>
    <property type="molecule type" value="Genomic_DNA"/>
</dbReference>
<feature type="region of interest" description="Disordered" evidence="1">
    <location>
        <begin position="141"/>
        <end position="209"/>
    </location>
</feature>
<keyword evidence="4" id="KW-1185">Reference proteome</keyword>
<evidence type="ECO:0000313" key="3">
    <source>
        <dbReference type="EMBL" id="WBE25108.1"/>
    </source>
</evidence>
<proteinExistence type="predicted"/>
<feature type="compositionally biased region" description="Low complexity" evidence="1">
    <location>
        <begin position="183"/>
        <end position="194"/>
    </location>
</feature>
<organism evidence="3 4">
    <name type="scientific">Denitrificimonas caeni</name>
    <dbReference type="NCBI Taxonomy" id="521720"/>
    <lineage>
        <taxon>Bacteria</taxon>
        <taxon>Pseudomonadati</taxon>
        <taxon>Pseudomonadota</taxon>
        <taxon>Gammaproteobacteria</taxon>
        <taxon>Pseudomonadales</taxon>
        <taxon>Pseudomonadaceae</taxon>
        <taxon>Denitrificimonas</taxon>
    </lineage>
</organism>
<gene>
    <name evidence="3" type="ORF">O6P33_12245</name>
</gene>
<evidence type="ECO:0000256" key="2">
    <source>
        <dbReference type="SAM" id="Phobius"/>
    </source>
</evidence>
<keyword evidence="2" id="KW-0812">Transmembrane</keyword>
<dbReference type="AlphaFoldDB" id="A0AAF0AL40"/>
<dbReference type="RefSeq" id="WP_269818053.1">
    <property type="nucleotide sequence ID" value="NZ_CP114976.1"/>
</dbReference>
<keyword evidence="2" id="KW-1133">Transmembrane helix</keyword>
<reference evidence="3 4" key="1">
    <citation type="submission" date="2022-12" db="EMBL/GenBank/DDBJ databases">
        <title>Coexistence and Characterization of a Novel Tigecycline Resistance gene tet(X) variant and blaNDM-1 in a Pseudomonas caeni Isolate of Chicken Origin.</title>
        <authorList>
            <person name="Lu X."/>
            <person name="Zhang L."/>
            <person name="Li R."/>
            <person name="Wang Z."/>
        </authorList>
    </citation>
    <scope>NUCLEOTIDE SEQUENCE [LARGE SCALE GENOMIC DNA]</scope>
    <source>
        <strain evidence="3 4">CE14</strain>
    </source>
</reference>
<keyword evidence="2" id="KW-0472">Membrane</keyword>
<dbReference type="KEGG" id="dce:O6P33_12245"/>
<sequence length="377" mass="39826">MSNKRISAEIVALTPNIPGQAVIQIRNWDLAGGLKFKIEANGGRGYLNETSGRSEWGSSEYWFHPQAVEQDAEWVRVHIGQTILDPLLEAGARYKISLCAHDANQESTCTLNIADDVYPSTAAGSNSAVVSGGALATPEPVTVSTAAPAPTPELQVTPAPEPQAQAEPVATPELELELEEVVEPSPERAQTAQPTPTPTPTPTASPASKKGKGKVILLALLGLVIVALLAALGWWLAQQKLPSLVSGGATAADAANADGLSANGGCALASMGTVDELQFVQSCLQETQDSTALLAVIQHAKANNHCGVAQRLYANRAQSGDSVIALAYAKEYDPQFYADNTCFKAADTETALYWYETVLLNEPNNAEAAQRVEELNQ</sequence>
<feature type="transmembrane region" description="Helical" evidence="2">
    <location>
        <begin position="215"/>
        <end position="237"/>
    </location>
</feature>
<accession>A0AAF0AL40</accession>
<name>A0AAF0AL40_9GAMM</name>
<evidence type="ECO:0000256" key="1">
    <source>
        <dbReference type="SAM" id="MobiDB-lite"/>
    </source>
</evidence>
<feature type="compositionally biased region" description="Low complexity" evidence="1">
    <location>
        <begin position="155"/>
        <end position="173"/>
    </location>
</feature>
<dbReference type="Proteomes" id="UP001212189">
    <property type="component" value="Chromosome"/>
</dbReference>
<protein>
    <submittedName>
        <fullName evidence="3">Uncharacterized protein</fullName>
    </submittedName>
</protein>
<evidence type="ECO:0000313" key="4">
    <source>
        <dbReference type="Proteomes" id="UP001212189"/>
    </source>
</evidence>